<feature type="region of interest" description="Disordered" evidence="1">
    <location>
        <begin position="1"/>
        <end position="87"/>
    </location>
</feature>
<sequence length="433" mass="48251">MPDPPVLKRPHRAARDVPPPPVESDSTEISSEPDSSDMDDGKARKKHKPLRQVKRSKTLDGDTYDGSDDEGSSSDVADQDTDEETGIKVVGRIAKAPTKGLVPPGHISRNTLKFLAKLAIPENNDRQWFALHDPVFRQAQKEFVDFVDILVPGIMDIDQEIPFLPARDIIHRIYRDVRFSNDKTPYKKNFSVSLSRTGRKGIFGHYHLSIKPGDQSILAVGVWEPGKEELALIRQSMADAPKTFRRIISAPEFVAEFGEPSPLPAVLKPKPKAKSKGKKKGTEAVSSSEDENKGGKRQKIEVPLPSRRRNVFGGDRELKVAPMGYPKDHPEIDLLKLRSIAVIKHYTDEQVTQPDFQKEILRVMAIARPLVHQFVPILFSLFIDIALFSAPLADLLFDRIGWRGLLPSSINRVVTNTGGTFTDEPVSPSAEDD</sequence>
<accession>A0A0F7SRU0</accession>
<dbReference type="NCBIfam" id="TIGR02453">
    <property type="entry name" value="TIGR02453 family protein"/>
    <property type="match status" value="1"/>
</dbReference>
<feature type="compositionally biased region" description="Basic residues" evidence="1">
    <location>
        <begin position="269"/>
        <end position="279"/>
    </location>
</feature>
<evidence type="ECO:0000256" key="1">
    <source>
        <dbReference type="SAM" id="MobiDB-lite"/>
    </source>
</evidence>
<reference evidence="2" key="1">
    <citation type="submission" date="2014-08" db="EMBL/GenBank/DDBJ databases">
        <authorList>
            <person name="Sharma Rahul"/>
            <person name="Thines Marco"/>
        </authorList>
    </citation>
    <scope>NUCLEOTIDE SEQUENCE</scope>
</reference>
<protein>
    <submittedName>
        <fullName evidence="2">Uncharacterized protein</fullName>
    </submittedName>
</protein>
<organism evidence="2">
    <name type="scientific">Phaffia rhodozyma</name>
    <name type="common">Yeast</name>
    <name type="synonym">Xanthophyllomyces dendrorhous</name>
    <dbReference type="NCBI Taxonomy" id="264483"/>
    <lineage>
        <taxon>Eukaryota</taxon>
        <taxon>Fungi</taxon>
        <taxon>Dikarya</taxon>
        <taxon>Basidiomycota</taxon>
        <taxon>Agaricomycotina</taxon>
        <taxon>Tremellomycetes</taxon>
        <taxon>Cystofilobasidiales</taxon>
        <taxon>Mrakiaceae</taxon>
        <taxon>Phaffia</taxon>
    </lineage>
</organism>
<proteinExistence type="predicted"/>
<dbReference type="PANTHER" id="PTHR36452:SF1">
    <property type="entry name" value="DUF2461 DOMAIN-CONTAINING PROTEIN"/>
    <property type="match status" value="1"/>
</dbReference>
<dbReference type="Pfam" id="PF09365">
    <property type="entry name" value="DUF2461"/>
    <property type="match status" value="1"/>
</dbReference>
<name>A0A0F7SRU0_PHARH</name>
<feature type="region of interest" description="Disordered" evidence="1">
    <location>
        <begin position="264"/>
        <end position="300"/>
    </location>
</feature>
<feature type="compositionally biased region" description="Basic and acidic residues" evidence="1">
    <location>
        <begin position="290"/>
        <end position="300"/>
    </location>
</feature>
<dbReference type="InterPro" id="IPR012808">
    <property type="entry name" value="CHP02453"/>
</dbReference>
<feature type="compositionally biased region" description="Acidic residues" evidence="1">
    <location>
        <begin position="62"/>
        <end position="84"/>
    </location>
</feature>
<feature type="compositionally biased region" description="Basic residues" evidence="1">
    <location>
        <begin position="43"/>
        <end position="56"/>
    </location>
</feature>
<evidence type="ECO:0000313" key="2">
    <source>
        <dbReference type="EMBL" id="CED84912.1"/>
    </source>
</evidence>
<dbReference type="EMBL" id="LN483166">
    <property type="protein sequence ID" value="CED84912.1"/>
    <property type="molecule type" value="Genomic_DNA"/>
</dbReference>
<dbReference type="PANTHER" id="PTHR36452">
    <property type="entry name" value="CHROMOSOME 12, WHOLE GENOME SHOTGUN SEQUENCE"/>
    <property type="match status" value="1"/>
</dbReference>
<dbReference type="AlphaFoldDB" id="A0A0F7SRU0"/>